<name>A0A0D3JTR9_EMIH1</name>
<dbReference type="InterPro" id="IPR010281">
    <property type="entry name" value="DUF885"/>
</dbReference>
<reference evidence="1" key="2">
    <citation type="submission" date="2024-10" db="UniProtKB">
        <authorList>
            <consortium name="EnsemblProtists"/>
        </authorList>
    </citation>
    <scope>IDENTIFICATION</scope>
</reference>
<protein>
    <submittedName>
        <fullName evidence="1">Uncharacterized protein</fullName>
    </submittedName>
</protein>
<dbReference type="Pfam" id="PF05960">
    <property type="entry name" value="DUF885"/>
    <property type="match status" value="1"/>
</dbReference>
<accession>A0A0D3JTR9</accession>
<organism evidence="1 2">
    <name type="scientific">Emiliania huxleyi (strain CCMP1516)</name>
    <dbReference type="NCBI Taxonomy" id="280463"/>
    <lineage>
        <taxon>Eukaryota</taxon>
        <taxon>Haptista</taxon>
        <taxon>Haptophyta</taxon>
        <taxon>Prymnesiophyceae</taxon>
        <taxon>Isochrysidales</taxon>
        <taxon>Noelaerhabdaceae</taxon>
        <taxon>Emiliania</taxon>
    </lineage>
</organism>
<dbReference type="GeneID" id="17272449"/>
<sequence>MSLLSAAHVATAGVAELGLRRTSAPPRGAATAQFGDRSDFPPSLLSRFEEYEAALAAQARATAIGAANFIFGTSAVATASSLFLGRELAAARRKDEMGIYRTRYERFGRVRYDKRVDCPLEVDTGLLWVACSEEQALGCFLDNSALGPVGIETEVSRYIGRSRHGHRL</sequence>
<evidence type="ECO:0000313" key="2">
    <source>
        <dbReference type="Proteomes" id="UP000013827"/>
    </source>
</evidence>
<dbReference type="Proteomes" id="UP000013827">
    <property type="component" value="Unassembled WGS sequence"/>
</dbReference>
<proteinExistence type="predicted"/>
<dbReference type="AlphaFoldDB" id="A0A0D3JTR9"/>
<dbReference type="RefSeq" id="XP_005779333.1">
    <property type="nucleotide sequence ID" value="XM_005779276.1"/>
</dbReference>
<reference evidence="2" key="1">
    <citation type="journal article" date="2013" name="Nature">
        <title>Pan genome of the phytoplankton Emiliania underpins its global distribution.</title>
        <authorList>
            <person name="Read B.A."/>
            <person name="Kegel J."/>
            <person name="Klute M.J."/>
            <person name="Kuo A."/>
            <person name="Lefebvre S.C."/>
            <person name="Maumus F."/>
            <person name="Mayer C."/>
            <person name="Miller J."/>
            <person name="Monier A."/>
            <person name="Salamov A."/>
            <person name="Young J."/>
            <person name="Aguilar M."/>
            <person name="Claverie J.M."/>
            <person name="Frickenhaus S."/>
            <person name="Gonzalez K."/>
            <person name="Herman E.K."/>
            <person name="Lin Y.C."/>
            <person name="Napier J."/>
            <person name="Ogata H."/>
            <person name="Sarno A.F."/>
            <person name="Shmutz J."/>
            <person name="Schroeder D."/>
            <person name="de Vargas C."/>
            <person name="Verret F."/>
            <person name="von Dassow P."/>
            <person name="Valentin K."/>
            <person name="Van de Peer Y."/>
            <person name="Wheeler G."/>
            <person name="Dacks J.B."/>
            <person name="Delwiche C.F."/>
            <person name="Dyhrman S.T."/>
            <person name="Glockner G."/>
            <person name="John U."/>
            <person name="Richards T."/>
            <person name="Worden A.Z."/>
            <person name="Zhang X."/>
            <person name="Grigoriev I.V."/>
            <person name="Allen A.E."/>
            <person name="Bidle K."/>
            <person name="Borodovsky M."/>
            <person name="Bowler C."/>
            <person name="Brownlee C."/>
            <person name="Cock J.M."/>
            <person name="Elias M."/>
            <person name="Gladyshev V.N."/>
            <person name="Groth M."/>
            <person name="Guda C."/>
            <person name="Hadaegh A."/>
            <person name="Iglesias-Rodriguez M.D."/>
            <person name="Jenkins J."/>
            <person name="Jones B.M."/>
            <person name="Lawson T."/>
            <person name="Leese F."/>
            <person name="Lindquist E."/>
            <person name="Lobanov A."/>
            <person name="Lomsadze A."/>
            <person name="Malik S.B."/>
            <person name="Marsh M.E."/>
            <person name="Mackinder L."/>
            <person name="Mock T."/>
            <person name="Mueller-Roeber B."/>
            <person name="Pagarete A."/>
            <person name="Parker M."/>
            <person name="Probert I."/>
            <person name="Quesneville H."/>
            <person name="Raines C."/>
            <person name="Rensing S.A."/>
            <person name="Riano-Pachon D.M."/>
            <person name="Richier S."/>
            <person name="Rokitta S."/>
            <person name="Shiraiwa Y."/>
            <person name="Soanes D.M."/>
            <person name="van der Giezen M."/>
            <person name="Wahlund T.M."/>
            <person name="Williams B."/>
            <person name="Wilson W."/>
            <person name="Wolfe G."/>
            <person name="Wurch L.L."/>
        </authorList>
    </citation>
    <scope>NUCLEOTIDE SEQUENCE</scope>
</reference>
<keyword evidence="2" id="KW-1185">Reference proteome</keyword>
<dbReference type="HOGENOM" id="CLU_1589472_0_0_1"/>
<dbReference type="KEGG" id="ehx:EMIHUDRAFT_236330"/>
<dbReference type="EnsemblProtists" id="EOD26904">
    <property type="protein sequence ID" value="EOD26904"/>
    <property type="gene ID" value="EMIHUDRAFT_236330"/>
</dbReference>
<evidence type="ECO:0000313" key="1">
    <source>
        <dbReference type="EnsemblProtists" id="EOD26904"/>
    </source>
</evidence>
<dbReference type="PaxDb" id="2903-EOD26904"/>